<feature type="transmembrane region" description="Helical" evidence="5">
    <location>
        <begin position="133"/>
        <end position="151"/>
    </location>
</feature>
<dbReference type="EMBL" id="JAASRN010000001">
    <property type="protein sequence ID" value="NIK73560.1"/>
    <property type="molecule type" value="Genomic_DNA"/>
</dbReference>
<keyword evidence="4 5" id="KW-0472">Membrane</keyword>
<feature type="transmembrane region" description="Helical" evidence="5">
    <location>
        <begin position="163"/>
        <end position="181"/>
    </location>
</feature>
<evidence type="ECO:0000313" key="7">
    <source>
        <dbReference type="EMBL" id="NIK73560.1"/>
    </source>
</evidence>
<feature type="transmembrane region" description="Helical" evidence="5">
    <location>
        <begin position="20"/>
        <end position="37"/>
    </location>
</feature>
<dbReference type="Pfam" id="PF00892">
    <property type="entry name" value="EamA"/>
    <property type="match status" value="2"/>
</dbReference>
<dbReference type="SUPFAM" id="SSF103481">
    <property type="entry name" value="Multidrug resistance efflux transporter EmrE"/>
    <property type="match status" value="2"/>
</dbReference>
<keyword evidence="2 5" id="KW-0812">Transmembrane</keyword>
<evidence type="ECO:0000259" key="6">
    <source>
        <dbReference type="Pfam" id="PF00892"/>
    </source>
</evidence>
<dbReference type="InterPro" id="IPR037185">
    <property type="entry name" value="EmrE-like"/>
</dbReference>
<feature type="transmembrane region" description="Helical" evidence="5">
    <location>
        <begin position="49"/>
        <end position="67"/>
    </location>
</feature>
<keyword evidence="8" id="KW-1185">Reference proteome</keyword>
<dbReference type="GO" id="GO:0016020">
    <property type="term" value="C:membrane"/>
    <property type="evidence" value="ECO:0007669"/>
    <property type="project" value="UniProtKB-SubCell"/>
</dbReference>
<feature type="transmembrane region" description="Helical" evidence="5">
    <location>
        <begin position="228"/>
        <end position="250"/>
    </location>
</feature>
<feature type="transmembrane region" description="Helical" evidence="5">
    <location>
        <begin position="193"/>
        <end position="216"/>
    </location>
</feature>
<feature type="transmembrane region" description="Helical" evidence="5">
    <location>
        <begin position="79"/>
        <end position="98"/>
    </location>
</feature>
<dbReference type="Proteomes" id="UP000537126">
    <property type="component" value="Unassembled WGS sequence"/>
</dbReference>
<dbReference type="PANTHER" id="PTHR32322:SF9">
    <property type="entry name" value="AMINO-ACID METABOLITE EFFLUX PUMP-RELATED"/>
    <property type="match status" value="1"/>
</dbReference>
<comment type="subcellular location">
    <subcellularLocation>
        <location evidence="1">Membrane</location>
        <topology evidence="1">Multi-pass membrane protein</topology>
    </subcellularLocation>
</comment>
<protein>
    <submittedName>
        <fullName evidence="7">Drug/metabolite transporter (DMT)-like permease</fullName>
    </submittedName>
</protein>
<dbReference type="InterPro" id="IPR000620">
    <property type="entry name" value="EamA_dom"/>
</dbReference>
<feature type="domain" description="EamA" evidence="6">
    <location>
        <begin position="165"/>
        <end position="299"/>
    </location>
</feature>
<dbReference type="RefSeq" id="WP_166918787.1">
    <property type="nucleotide sequence ID" value="NZ_JAASRN010000001.1"/>
</dbReference>
<evidence type="ECO:0000256" key="4">
    <source>
        <dbReference type="ARBA" id="ARBA00023136"/>
    </source>
</evidence>
<reference evidence="7 8" key="1">
    <citation type="submission" date="2020-03" db="EMBL/GenBank/DDBJ databases">
        <title>Genomic Encyclopedia of Type Strains, Phase IV (KMG-IV): sequencing the most valuable type-strain genomes for metagenomic binning, comparative biology and taxonomic classification.</title>
        <authorList>
            <person name="Goeker M."/>
        </authorList>
    </citation>
    <scope>NUCLEOTIDE SEQUENCE [LARGE SCALE GENOMIC DNA]</scope>
    <source>
        <strain evidence="7 8">DSM 5718</strain>
    </source>
</reference>
<accession>A0A846MQC5</accession>
<feature type="transmembrane region" description="Helical" evidence="5">
    <location>
        <begin position="282"/>
        <end position="299"/>
    </location>
</feature>
<dbReference type="PANTHER" id="PTHR32322">
    <property type="entry name" value="INNER MEMBRANE TRANSPORTER"/>
    <property type="match status" value="1"/>
</dbReference>
<dbReference type="AlphaFoldDB" id="A0A846MQC5"/>
<feature type="domain" description="EamA" evidence="6">
    <location>
        <begin position="21"/>
        <end position="150"/>
    </location>
</feature>
<proteinExistence type="predicted"/>
<organism evidence="7 8">
    <name type="scientific">Thermonema lapsum</name>
    <dbReference type="NCBI Taxonomy" id="28195"/>
    <lineage>
        <taxon>Bacteria</taxon>
        <taxon>Pseudomonadati</taxon>
        <taxon>Bacteroidota</taxon>
        <taxon>Cytophagia</taxon>
        <taxon>Cytophagales</taxon>
        <taxon>Thermonemataceae</taxon>
        <taxon>Thermonema</taxon>
    </lineage>
</organism>
<evidence type="ECO:0000256" key="5">
    <source>
        <dbReference type="SAM" id="Phobius"/>
    </source>
</evidence>
<evidence type="ECO:0000256" key="3">
    <source>
        <dbReference type="ARBA" id="ARBA00022989"/>
    </source>
</evidence>
<evidence type="ECO:0000256" key="2">
    <source>
        <dbReference type="ARBA" id="ARBA00022692"/>
    </source>
</evidence>
<feature type="transmembrane region" description="Helical" evidence="5">
    <location>
        <begin position="104"/>
        <end position="126"/>
    </location>
</feature>
<keyword evidence="3 5" id="KW-1133">Transmembrane helix</keyword>
<evidence type="ECO:0000256" key="1">
    <source>
        <dbReference type="ARBA" id="ARBA00004141"/>
    </source>
</evidence>
<gene>
    <name evidence="7" type="ORF">FHS56_001046</name>
</gene>
<comment type="caution">
    <text evidence="7">The sequence shown here is derived from an EMBL/GenBank/DDBJ whole genome shotgun (WGS) entry which is preliminary data.</text>
</comment>
<feature type="transmembrane region" description="Helical" evidence="5">
    <location>
        <begin position="257"/>
        <end position="276"/>
    </location>
</feature>
<sequence length="302" mass="32799">MNKHLLKIAPPKQASGWVSWLLLLALALIWGSSFILMKKGLTVFSPVQLAAIRVSSAFSILCLPAFYHLRRLRHVPWAILFLSGLLGVFIPAFLFGYAQTHVSSSTAGILNALTPVFTFIAGLFILKSQAASPYKLAGVIVGLLGSVFLLLSRSGGRFSIDIYALPIVVATLCYGINGNLIKRYLHHMKPLHVSTLSLLCIAPFALVLFWVTGVPGMLQTGDSHTWQAFFYLFLLGTMSTAIALILFNTLIQQASPVFASSVTYLIPIVALFWGIVDGESIGWMHLVGMCSIVGGVVLIHRG</sequence>
<name>A0A846MQC5_9BACT</name>
<dbReference type="InterPro" id="IPR050638">
    <property type="entry name" value="AA-Vitamin_Transporters"/>
</dbReference>
<evidence type="ECO:0000313" key="8">
    <source>
        <dbReference type="Proteomes" id="UP000537126"/>
    </source>
</evidence>